<evidence type="ECO:0000313" key="9">
    <source>
        <dbReference type="EMBL" id="CAJ54055.1"/>
    </source>
</evidence>
<dbReference type="RefSeq" id="WP_011527422.1">
    <property type="nucleotide sequence ID" value="NC_008014.1"/>
</dbReference>
<dbReference type="Gene3D" id="1.10.287.950">
    <property type="entry name" value="Methyl-accepting chemotaxis protein"/>
    <property type="match status" value="1"/>
</dbReference>
<reference evidence="9 10" key="1">
    <citation type="submission" date="2005-11" db="EMBL/GenBank/DDBJ databases">
        <title>The complete genome sequence of Lawsonia intracellularis: the causative agent of proliferative enteropathy.</title>
        <authorList>
            <person name="Kaur K."/>
            <person name="Zhang Q."/>
            <person name="Beckler D."/>
            <person name="Munir S."/>
            <person name="Li L."/>
            <person name="Kinsley K."/>
            <person name="Herron L."/>
            <person name="Peterson A."/>
            <person name="May B."/>
            <person name="Singh S."/>
            <person name="Gebhart C."/>
            <person name="Kapur V."/>
        </authorList>
    </citation>
    <scope>NUCLEOTIDE SEQUENCE [LARGE SCALE GENOMIC DNA]</scope>
    <source>
        <strain evidence="9 10">PHE/MN1-00</strain>
        <plasmid evidence="10">pLaw3</plasmid>
    </source>
</reference>
<evidence type="ECO:0000256" key="3">
    <source>
        <dbReference type="ARBA" id="ARBA00029447"/>
    </source>
</evidence>
<dbReference type="GO" id="GO:0016020">
    <property type="term" value="C:membrane"/>
    <property type="evidence" value="ECO:0007669"/>
    <property type="project" value="UniProtKB-SubCell"/>
</dbReference>
<dbReference type="SMART" id="SM00304">
    <property type="entry name" value="HAMP"/>
    <property type="match status" value="1"/>
</dbReference>
<evidence type="ECO:0000259" key="7">
    <source>
        <dbReference type="PROSITE" id="PS50111"/>
    </source>
</evidence>
<dbReference type="FunFam" id="1.10.287.950:FF:000001">
    <property type="entry name" value="Methyl-accepting chemotaxis sensory transducer"/>
    <property type="match status" value="1"/>
</dbReference>
<dbReference type="CDD" id="cd06225">
    <property type="entry name" value="HAMP"/>
    <property type="match status" value="1"/>
</dbReference>
<dbReference type="PANTHER" id="PTHR32089:SF112">
    <property type="entry name" value="LYSOZYME-LIKE PROTEIN-RELATED"/>
    <property type="match status" value="1"/>
</dbReference>
<keyword evidence="2 4" id="KW-0807">Transducer</keyword>
<gene>
    <name evidence="9" type="primary">pilJ</name>
    <name evidence="9" type="ordered locus">LIC103</name>
</gene>
<comment type="subcellular location">
    <subcellularLocation>
        <location evidence="1">Membrane</location>
    </subcellularLocation>
</comment>
<evidence type="ECO:0000256" key="2">
    <source>
        <dbReference type="ARBA" id="ARBA00023224"/>
    </source>
</evidence>
<sequence>MKLGYKISAGFAIGMIMVVLMGIYVSQELGPSSKTMEVIDKETSQIIEIASNMLTRYQEAIYYMRGFYASRKQEDYDRCIKELNKAREYLSQAKKFASTSTSNQYLEKDINEIGKIFTDYDVAVKNLYSKSMDFNEESSKGTNVIHNVFQQYSQIVSIMNKQYANDDNALLYYSELGTLMMQLYLLRGDYSSALREQDIDNLKKSTQGIDELMNKLSIFKNRFRAEDMRNGLQTLIRSIGVYNQLLKNLVSMTEQSKVDLDYRRQLADALGEKLMKLTNDNLSKIQTEATYVNTRLQRANGLIFIITGILLLITIVVSFIVTRSITKPVTQTTLFAQNVAAGHLDQHLKITSTDEIGQLGIALNTMVDSLKAKILEATQQSEAAKRKEEEARVATAKAEEALKRAEQGRHEGMVTAAGRLEDIANVISSASTELSAQIEESGRGANEQAARVKETATSMEEMSTTVVEVAKNASETSDISSQTRQKAIDGADIVRKVIQSIETVHNQSRELKSDMAVLGDHAQSIDQIMGVISDIADQTNLLALNAAIEAARAGEAGRGFAVVADEVRKLAEKTMVSTTDVGNAIKAIQESATQSMSQVDSAVQNIEIATTLASQSGLALDEIVHMVDATADQVRAIATASEEQSASTEEINQSISEINHIATETARAMDEASQAVSDLAKQAQSLASLIHEMKNPIS</sequence>
<comment type="similarity">
    <text evidence="3">Belongs to the methyl-accepting chemotaxis (MCP) protein family.</text>
</comment>
<evidence type="ECO:0000256" key="5">
    <source>
        <dbReference type="SAM" id="Coils"/>
    </source>
</evidence>
<feature type="transmembrane region" description="Helical" evidence="6">
    <location>
        <begin position="301"/>
        <end position="321"/>
    </location>
</feature>
<dbReference type="HOGENOM" id="CLU_000445_107_27_7"/>
<feature type="coiled-coil region" evidence="5">
    <location>
        <begin position="367"/>
        <end position="404"/>
    </location>
</feature>
<evidence type="ECO:0000256" key="4">
    <source>
        <dbReference type="PROSITE-ProRule" id="PRU00284"/>
    </source>
</evidence>
<evidence type="ECO:0000313" key="10">
    <source>
        <dbReference type="Proteomes" id="UP000002430"/>
    </source>
</evidence>
<keyword evidence="6" id="KW-0472">Membrane</keyword>
<feature type="transmembrane region" description="Helical" evidence="6">
    <location>
        <begin position="6"/>
        <end position="26"/>
    </location>
</feature>
<dbReference type="InterPro" id="IPR003660">
    <property type="entry name" value="HAMP_dom"/>
</dbReference>
<evidence type="ECO:0000256" key="1">
    <source>
        <dbReference type="ARBA" id="ARBA00004370"/>
    </source>
</evidence>
<dbReference type="OrthoDB" id="5444340at2"/>
<keyword evidence="6" id="KW-0812">Transmembrane</keyword>
<keyword evidence="6" id="KW-1133">Transmembrane helix</keyword>
<proteinExistence type="inferred from homology"/>
<keyword evidence="5" id="KW-0175">Coiled coil</keyword>
<dbReference type="PROSITE" id="PS50111">
    <property type="entry name" value="CHEMOTAXIS_TRANSDUC_2"/>
    <property type="match status" value="1"/>
</dbReference>
<organism evidence="9 10">
    <name type="scientific">Lawsonia intracellularis (strain PHE/MN1-00)</name>
    <dbReference type="NCBI Taxonomy" id="363253"/>
    <lineage>
        <taxon>Bacteria</taxon>
        <taxon>Pseudomonadati</taxon>
        <taxon>Thermodesulfobacteriota</taxon>
        <taxon>Desulfovibrionia</taxon>
        <taxon>Desulfovibrionales</taxon>
        <taxon>Desulfovibrionaceae</taxon>
        <taxon>Lawsonia</taxon>
    </lineage>
</organism>
<name>Q1MNM8_LAWIP</name>
<feature type="domain" description="HAMP" evidence="8">
    <location>
        <begin position="323"/>
        <end position="375"/>
    </location>
</feature>
<dbReference type="EMBL" id="AM180255">
    <property type="protein sequence ID" value="CAJ54055.1"/>
    <property type="molecule type" value="Genomic_DNA"/>
</dbReference>
<dbReference type="InterPro" id="IPR004089">
    <property type="entry name" value="MCPsignal_dom"/>
</dbReference>
<dbReference type="Pfam" id="PF00015">
    <property type="entry name" value="MCPsignal"/>
    <property type="match status" value="1"/>
</dbReference>
<dbReference type="GO" id="GO:0007165">
    <property type="term" value="P:signal transduction"/>
    <property type="evidence" value="ECO:0007669"/>
    <property type="project" value="UniProtKB-KW"/>
</dbReference>
<dbReference type="Proteomes" id="UP000002430">
    <property type="component" value="Plasmid 3"/>
</dbReference>
<keyword evidence="9" id="KW-0614">Plasmid</keyword>
<dbReference type="AlphaFoldDB" id="Q1MNM8"/>
<dbReference type="Gene3D" id="6.10.340.10">
    <property type="match status" value="1"/>
</dbReference>
<dbReference type="SUPFAM" id="SSF58104">
    <property type="entry name" value="Methyl-accepting chemotaxis protein (MCP) signaling domain"/>
    <property type="match status" value="1"/>
</dbReference>
<dbReference type="GO" id="GO:0006935">
    <property type="term" value="P:chemotaxis"/>
    <property type="evidence" value="ECO:0007669"/>
    <property type="project" value="UniProtKB-ARBA"/>
</dbReference>
<dbReference type="PANTHER" id="PTHR32089">
    <property type="entry name" value="METHYL-ACCEPTING CHEMOTAXIS PROTEIN MCPB"/>
    <property type="match status" value="1"/>
</dbReference>
<dbReference type="SMART" id="SM00283">
    <property type="entry name" value="MA"/>
    <property type="match status" value="1"/>
</dbReference>
<dbReference type="CDD" id="cd11386">
    <property type="entry name" value="MCP_signal"/>
    <property type="match status" value="1"/>
</dbReference>
<dbReference type="PROSITE" id="PS50885">
    <property type="entry name" value="HAMP"/>
    <property type="match status" value="1"/>
</dbReference>
<evidence type="ECO:0000256" key="6">
    <source>
        <dbReference type="SAM" id="Phobius"/>
    </source>
</evidence>
<evidence type="ECO:0000259" key="8">
    <source>
        <dbReference type="PROSITE" id="PS50885"/>
    </source>
</evidence>
<feature type="domain" description="Methyl-accepting transducer" evidence="7">
    <location>
        <begin position="423"/>
        <end position="659"/>
    </location>
</feature>
<accession>Q1MNM8</accession>
<keyword evidence="10" id="KW-1185">Reference proteome</keyword>
<protein>
    <submittedName>
        <fullName evidence="9">Methyl-accepting chemotaxis protein</fullName>
    </submittedName>
</protein>
<dbReference type="Pfam" id="PF00672">
    <property type="entry name" value="HAMP"/>
    <property type="match status" value="1"/>
</dbReference>
<geneLocation type="plasmid" evidence="10">
    <name>pLaw3</name>
</geneLocation>
<dbReference type="KEGG" id="lip:LIC103"/>